<dbReference type="Proteomes" id="UP001205612">
    <property type="component" value="Unassembled WGS sequence"/>
</dbReference>
<accession>A0ABT2AY95</accession>
<comment type="caution">
    <text evidence="1">The sequence shown here is derived from an EMBL/GenBank/DDBJ whole genome shotgun (WGS) entry which is preliminary data.</text>
</comment>
<proteinExistence type="predicted"/>
<reference evidence="1 2" key="1">
    <citation type="submission" date="2022-08" db="EMBL/GenBank/DDBJ databases">
        <authorList>
            <person name="Somphong A."/>
            <person name="Phongsopitanun W."/>
        </authorList>
    </citation>
    <scope>NUCLEOTIDE SEQUENCE [LARGE SCALE GENOMIC DNA]</scope>
    <source>
        <strain evidence="1 2">LP11</strain>
    </source>
</reference>
<gene>
    <name evidence="1" type="ORF">NX794_07780</name>
</gene>
<evidence type="ECO:0000313" key="2">
    <source>
        <dbReference type="Proteomes" id="UP001205612"/>
    </source>
</evidence>
<evidence type="ECO:0000313" key="1">
    <source>
        <dbReference type="EMBL" id="MCS0601130.1"/>
    </source>
</evidence>
<dbReference type="RefSeq" id="WP_258777498.1">
    <property type="nucleotide sequence ID" value="NZ_JANUGP010000004.1"/>
</dbReference>
<name>A0ABT2AY95_9ACTN</name>
<protein>
    <submittedName>
        <fullName evidence="1">Uncharacterized protein</fullName>
    </submittedName>
</protein>
<dbReference type="EMBL" id="JANUGP010000004">
    <property type="protein sequence ID" value="MCS0601130.1"/>
    <property type="molecule type" value="Genomic_DNA"/>
</dbReference>
<organism evidence="1 2">
    <name type="scientific">Streptomyces pyxinicus</name>
    <dbReference type="NCBI Taxonomy" id="2970331"/>
    <lineage>
        <taxon>Bacteria</taxon>
        <taxon>Bacillati</taxon>
        <taxon>Actinomycetota</taxon>
        <taxon>Actinomycetes</taxon>
        <taxon>Kitasatosporales</taxon>
        <taxon>Streptomycetaceae</taxon>
        <taxon>Streptomyces</taxon>
    </lineage>
</organism>
<keyword evidence="2" id="KW-1185">Reference proteome</keyword>
<sequence length="102" mass="11537">MSTNPTRDFEAELERVIAARVVEAEHRLKDRVVALIRECDAREDARDASIQKFLNEDGDLNEDEYTYSEYDEAADDAAREARDDLASLLNSLRELAGLPAHV</sequence>